<comment type="similarity">
    <text evidence="1">Belongs to the ephrin family.</text>
</comment>
<evidence type="ECO:0000313" key="4">
    <source>
        <dbReference type="Proteomes" id="UP000054495"/>
    </source>
</evidence>
<dbReference type="Gene3D" id="2.60.40.420">
    <property type="entry name" value="Cupredoxins - blue copper proteins"/>
    <property type="match status" value="1"/>
</dbReference>
<gene>
    <name evidence="3" type="ORF">ANCCEY_06987</name>
</gene>
<dbReference type="GO" id="GO:0016020">
    <property type="term" value="C:membrane"/>
    <property type="evidence" value="ECO:0007669"/>
    <property type="project" value="InterPro"/>
</dbReference>
<evidence type="ECO:0000259" key="2">
    <source>
        <dbReference type="PROSITE" id="PS51551"/>
    </source>
</evidence>
<dbReference type="Proteomes" id="UP000054495">
    <property type="component" value="Unassembled WGS sequence"/>
</dbReference>
<feature type="domain" description="Ephrin RBD" evidence="2">
    <location>
        <begin position="58"/>
        <end position="106"/>
    </location>
</feature>
<dbReference type="InterPro" id="IPR008972">
    <property type="entry name" value="Cupredoxin"/>
</dbReference>
<evidence type="ECO:0000313" key="3">
    <source>
        <dbReference type="EMBL" id="EPB73925.1"/>
    </source>
</evidence>
<dbReference type="SUPFAM" id="SSF49503">
    <property type="entry name" value="Cupredoxins"/>
    <property type="match status" value="1"/>
</dbReference>
<reference evidence="3 4" key="1">
    <citation type="submission" date="2013-05" db="EMBL/GenBank/DDBJ databases">
        <title>Draft genome of the parasitic nematode Anyclostoma ceylanicum.</title>
        <authorList>
            <person name="Mitreva M."/>
        </authorList>
    </citation>
    <scope>NUCLEOTIDE SEQUENCE [LARGE SCALE GENOMIC DNA]</scope>
</reference>
<name>A0A0D6LPE1_9BILA</name>
<dbReference type="EMBL" id="KE124964">
    <property type="protein sequence ID" value="EPB73925.1"/>
    <property type="molecule type" value="Genomic_DNA"/>
</dbReference>
<dbReference type="AlphaFoldDB" id="A0A0D6LPE1"/>
<sequence>MNSRIDSLDDGFLGEVNGQYEGKYGSSTAIAQFQPKWIEDELMATFLLLFLIAYVHSKRLPDIYWNSTNPIFDVSNTDHVMPVNIGDRVSLLCPRPGEDYEYSNIYAILVIDLRVGIILLYCLLGSRSTSVPPPPHHPHLSPLKVSSIGQLSTSLAQHSIKIATDKVFMAWLQFSESRKYKALSQGVTGYAA</sequence>
<comment type="caution">
    <text evidence="1">Lacks conserved residue(s) required for the propagation of feature annotation.</text>
</comment>
<protein>
    <submittedName>
        <fullName evidence="3">Ephrin</fullName>
    </submittedName>
</protein>
<dbReference type="InterPro" id="IPR001799">
    <property type="entry name" value="Ephrin_RBD"/>
</dbReference>
<dbReference type="PROSITE" id="PS51551">
    <property type="entry name" value="EPHRIN_RBD_2"/>
    <property type="match status" value="1"/>
</dbReference>
<organism evidence="3 4">
    <name type="scientific">Ancylostoma ceylanicum</name>
    <dbReference type="NCBI Taxonomy" id="53326"/>
    <lineage>
        <taxon>Eukaryota</taxon>
        <taxon>Metazoa</taxon>
        <taxon>Ecdysozoa</taxon>
        <taxon>Nematoda</taxon>
        <taxon>Chromadorea</taxon>
        <taxon>Rhabditida</taxon>
        <taxon>Rhabditina</taxon>
        <taxon>Rhabditomorpha</taxon>
        <taxon>Strongyloidea</taxon>
        <taxon>Ancylostomatidae</taxon>
        <taxon>Ancylostomatinae</taxon>
        <taxon>Ancylostoma</taxon>
    </lineage>
</organism>
<evidence type="ECO:0000256" key="1">
    <source>
        <dbReference type="PROSITE-ProRule" id="PRU00884"/>
    </source>
</evidence>
<keyword evidence="4" id="KW-1185">Reference proteome</keyword>
<accession>A0A0D6LPE1</accession>
<dbReference type="Pfam" id="PF00812">
    <property type="entry name" value="Ephrin"/>
    <property type="match status" value="1"/>
</dbReference>
<proteinExistence type="inferred from homology"/>